<reference evidence="2 3" key="1">
    <citation type="journal article" date="2018" name="IMA Fungus">
        <title>IMA Genome-F 9: Draft genome sequence of Annulohypoxylon stygium, Aspergillus mulundensis, Berkeleyomyces basicola (syn. Thielaviopsis basicola), Ceratocystis smalleyi, two Cercospora beticola strains, Coleophoma cylindrospora, Fusarium fracticaudum, Phialophora cf. hyalina, and Morchella septimelata.</title>
        <authorList>
            <person name="Wingfield B.D."/>
            <person name="Bills G.F."/>
            <person name="Dong Y."/>
            <person name="Huang W."/>
            <person name="Nel W.J."/>
            <person name="Swalarsk-Parry B.S."/>
            <person name="Vaghefi N."/>
            <person name="Wilken P.M."/>
            <person name="An Z."/>
            <person name="de Beer Z.W."/>
            <person name="De Vos L."/>
            <person name="Chen L."/>
            <person name="Duong T.A."/>
            <person name="Gao Y."/>
            <person name="Hammerbacher A."/>
            <person name="Kikkert J.R."/>
            <person name="Li Y."/>
            <person name="Li H."/>
            <person name="Li K."/>
            <person name="Li Q."/>
            <person name="Liu X."/>
            <person name="Ma X."/>
            <person name="Naidoo K."/>
            <person name="Pethybridge S.J."/>
            <person name="Sun J."/>
            <person name="Steenkamp E.T."/>
            <person name="van der Nest M.A."/>
            <person name="van Wyk S."/>
            <person name="Wingfield M.J."/>
            <person name="Xiong C."/>
            <person name="Yue Q."/>
            <person name="Zhang X."/>
        </authorList>
    </citation>
    <scope>NUCLEOTIDE SEQUENCE [LARGE SCALE GENOMIC DNA]</scope>
    <source>
        <strain evidence="2 3">BP5796</strain>
    </source>
</reference>
<dbReference type="Pfam" id="PF02458">
    <property type="entry name" value="Transferase"/>
    <property type="match status" value="2"/>
</dbReference>
<dbReference type="Proteomes" id="UP000256328">
    <property type="component" value="Unassembled WGS sequence"/>
</dbReference>
<protein>
    <submittedName>
        <fullName evidence="2">Trichothecene 3-o-acetyltransferase</fullName>
    </submittedName>
</protein>
<evidence type="ECO:0000313" key="2">
    <source>
        <dbReference type="EMBL" id="RDW56642.1"/>
    </source>
</evidence>
<dbReference type="InterPro" id="IPR050317">
    <property type="entry name" value="Plant_Fungal_Acyltransferase"/>
</dbReference>
<dbReference type="AlphaFoldDB" id="A0A3D8Q492"/>
<dbReference type="OrthoDB" id="671439at2759"/>
<dbReference type="GO" id="GO:0044550">
    <property type="term" value="P:secondary metabolite biosynthetic process"/>
    <property type="evidence" value="ECO:0007669"/>
    <property type="project" value="TreeGrafter"/>
</dbReference>
<dbReference type="InterPro" id="IPR023213">
    <property type="entry name" value="CAT-like_dom_sf"/>
</dbReference>
<dbReference type="PANTHER" id="PTHR31642">
    <property type="entry name" value="TRICHOTHECENE 3-O-ACETYLTRANSFERASE"/>
    <property type="match status" value="1"/>
</dbReference>
<accession>A0A3D8Q492</accession>
<evidence type="ECO:0000313" key="3">
    <source>
        <dbReference type="Proteomes" id="UP000256328"/>
    </source>
</evidence>
<proteinExistence type="predicted"/>
<dbReference type="GO" id="GO:0016747">
    <property type="term" value="F:acyltransferase activity, transferring groups other than amino-acyl groups"/>
    <property type="evidence" value="ECO:0007669"/>
    <property type="project" value="TreeGrafter"/>
</dbReference>
<evidence type="ECO:0000256" key="1">
    <source>
        <dbReference type="ARBA" id="ARBA00022679"/>
    </source>
</evidence>
<dbReference type="Gene3D" id="3.30.559.10">
    <property type="entry name" value="Chloramphenicol acetyltransferase-like domain"/>
    <property type="match status" value="2"/>
</dbReference>
<gene>
    <name evidence="2" type="ORF">BP5796_13107</name>
</gene>
<dbReference type="PANTHER" id="PTHR31642:SF310">
    <property type="entry name" value="FATTY ALCOHOL:CAFFEOYL-COA ACYLTRANSFERASE"/>
    <property type="match status" value="1"/>
</dbReference>
<name>A0A3D8Q492_9HELO</name>
<organism evidence="2 3">
    <name type="scientific">Coleophoma crateriformis</name>
    <dbReference type="NCBI Taxonomy" id="565419"/>
    <lineage>
        <taxon>Eukaryota</taxon>
        <taxon>Fungi</taxon>
        <taxon>Dikarya</taxon>
        <taxon>Ascomycota</taxon>
        <taxon>Pezizomycotina</taxon>
        <taxon>Leotiomycetes</taxon>
        <taxon>Helotiales</taxon>
        <taxon>Dermateaceae</taxon>
        <taxon>Coleophoma</taxon>
    </lineage>
</organism>
<comment type="caution">
    <text evidence="2">The sequence shown here is derived from an EMBL/GenBank/DDBJ whole genome shotgun (WGS) entry which is preliminary data.</text>
</comment>
<sequence>MANRREIRVGPVGDAIEGKDEIFQLSDLDHLMPKLYVHMIEIFELPEDTDKTSIINNLVTGLERTLSDYPILTGTLHFDNEARRIVVKKQPGSSVALHIKEAGDEDIPPFSMLDEHDFPVHLLDAPKVLPPLFVAEHWNPIPGNDISSEGPAVAGAQVTFIRGGVILGLAIPHQVCDGPGFEALLTVWARYAAAATTGADYSKLADTGSQINSRSILTAKTKPTLSPEELQKLGDKFPTMKLRDGPSAPPPADFKMPVVKTRIWHFPQSKLLKLKSQCSAKLEPGTWISTYDAILAMMWRATVRAKSPLLKPNPDAPSKTIHAVNGRSRAVPPISDRYIGTAITLPQSKNLTVAEVLGDLETTLPILARTVRASTSSITPEYLDGLVRFAAGSHDLRWAELDMNWILGLDCMAFDWHTMKSYQDHDFGFGGPAALRWPHPGFEGFFFVLPTRANVRNAGKDEGIEVCFGLEENCYAELEKDEEFAMYAEQRGLGI</sequence>
<dbReference type="EMBL" id="PDLN01000025">
    <property type="protein sequence ID" value="RDW56642.1"/>
    <property type="molecule type" value="Genomic_DNA"/>
</dbReference>
<keyword evidence="1 2" id="KW-0808">Transferase</keyword>
<keyword evidence="3" id="KW-1185">Reference proteome</keyword>